<feature type="compositionally biased region" description="Basic and acidic residues" evidence="1">
    <location>
        <begin position="30"/>
        <end position="39"/>
    </location>
</feature>
<organism evidence="2 3">
    <name type="scientific">Algoriphagus marincola HL-49</name>
    <dbReference type="NCBI Taxonomy" id="1305737"/>
    <lineage>
        <taxon>Bacteria</taxon>
        <taxon>Pseudomonadati</taxon>
        <taxon>Bacteroidota</taxon>
        <taxon>Cytophagia</taxon>
        <taxon>Cytophagales</taxon>
        <taxon>Cyclobacteriaceae</taxon>
        <taxon>Algoriphagus</taxon>
    </lineage>
</organism>
<feature type="region of interest" description="Disordered" evidence="1">
    <location>
        <begin position="20"/>
        <end position="39"/>
    </location>
</feature>
<name>A0A0P7WX51_9BACT</name>
<evidence type="ECO:0000313" key="2">
    <source>
        <dbReference type="EMBL" id="KPQ05647.1"/>
    </source>
</evidence>
<comment type="caution">
    <text evidence="2">The sequence shown here is derived from an EMBL/GenBank/DDBJ whole genome shotgun (WGS) entry which is preliminary data.</text>
</comment>
<reference evidence="2 3" key="1">
    <citation type="submission" date="2015-09" db="EMBL/GenBank/DDBJ databases">
        <title>Identification and resolution of microdiversity through metagenomic sequencing of parallel consortia.</title>
        <authorList>
            <person name="Nelson W.C."/>
            <person name="Romine M.F."/>
            <person name="Lindemann S.R."/>
        </authorList>
    </citation>
    <scope>NUCLEOTIDE SEQUENCE [LARGE SCALE GENOMIC DNA]</scope>
    <source>
        <strain evidence="2">HL-49</strain>
    </source>
</reference>
<proteinExistence type="predicted"/>
<sequence>MDQPKSGKLEDMIMYVGEFGNFSETPPDLEDPKGKKSNQ</sequence>
<dbReference type="EMBL" id="LJXT01000189">
    <property type="protein sequence ID" value="KPQ05647.1"/>
    <property type="molecule type" value="Genomic_DNA"/>
</dbReference>
<evidence type="ECO:0000256" key="1">
    <source>
        <dbReference type="SAM" id="MobiDB-lite"/>
    </source>
</evidence>
<dbReference type="AlphaFoldDB" id="A0A0P7WX51"/>
<accession>A0A0P7WX51</accession>
<gene>
    <name evidence="2" type="ORF">HLUCCX10_17985</name>
</gene>
<dbReference type="Proteomes" id="UP000050421">
    <property type="component" value="Unassembled WGS sequence"/>
</dbReference>
<evidence type="ECO:0000313" key="3">
    <source>
        <dbReference type="Proteomes" id="UP000050421"/>
    </source>
</evidence>
<protein>
    <submittedName>
        <fullName evidence="2">Uncharacterized protein</fullName>
    </submittedName>
</protein>